<reference evidence="1 2" key="1">
    <citation type="submission" date="2018-02" db="EMBL/GenBank/DDBJ databases">
        <title>The genomes of Aspergillus section Nigri reveals drivers in fungal speciation.</title>
        <authorList>
            <consortium name="DOE Joint Genome Institute"/>
            <person name="Vesth T.C."/>
            <person name="Nybo J."/>
            <person name="Theobald S."/>
            <person name="Brandl J."/>
            <person name="Frisvad J.C."/>
            <person name="Nielsen K.F."/>
            <person name="Lyhne E.K."/>
            <person name="Kogle M.E."/>
            <person name="Kuo A."/>
            <person name="Riley R."/>
            <person name="Clum A."/>
            <person name="Nolan M."/>
            <person name="Lipzen A."/>
            <person name="Salamov A."/>
            <person name="Henrissat B."/>
            <person name="Wiebenga A."/>
            <person name="De vries R.P."/>
            <person name="Grigoriev I.V."/>
            <person name="Mortensen U.H."/>
            <person name="Andersen M.R."/>
            <person name="Baker S.E."/>
        </authorList>
    </citation>
    <scope>NUCLEOTIDE SEQUENCE [LARGE SCALE GENOMIC DNA]</scope>
    <source>
        <strain evidence="1 2">CBS 707.79</strain>
    </source>
</reference>
<keyword evidence="2" id="KW-1185">Reference proteome</keyword>
<dbReference type="OrthoDB" id="3508621at2759"/>
<dbReference type="AlphaFoldDB" id="A0A319DIA3"/>
<dbReference type="Proteomes" id="UP000247810">
    <property type="component" value="Unassembled WGS sequence"/>
</dbReference>
<organism evidence="1 2">
    <name type="scientific">Aspergillus ellipticus CBS 707.79</name>
    <dbReference type="NCBI Taxonomy" id="1448320"/>
    <lineage>
        <taxon>Eukaryota</taxon>
        <taxon>Fungi</taxon>
        <taxon>Dikarya</taxon>
        <taxon>Ascomycota</taxon>
        <taxon>Pezizomycotina</taxon>
        <taxon>Eurotiomycetes</taxon>
        <taxon>Eurotiomycetidae</taxon>
        <taxon>Eurotiales</taxon>
        <taxon>Aspergillaceae</taxon>
        <taxon>Aspergillus</taxon>
        <taxon>Aspergillus subgen. Circumdati</taxon>
    </lineage>
</organism>
<dbReference type="EMBL" id="KZ826164">
    <property type="protein sequence ID" value="PYH87828.1"/>
    <property type="molecule type" value="Genomic_DNA"/>
</dbReference>
<sequence>MAFNLPEDANSWSRKATAAQVLGKSLKSGTKLHPGSSTSEAQFLLYRTLYPTVSSPAQLLRHWPALAAQMPAMHSHLQNSPEFLAFQNALRSHNFQPSPALGRFSSLIEDLEIFTSRLTRLRKPKEVLINHMLMSVYAQLQPWTVRVNGGGMRMEFR</sequence>
<dbReference type="VEuPathDB" id="FungiDB:BO71DRAFT_436344"/>
<name>A0A319DIA3_9EURO</name>
<protein>
    <submittedName>
        <fullName evidence="1">Uncharacterized protein</fullName>
    </submittedName>
</protein>
<proteinExistence type="predicted"/>
<gene>
    <name evidence="1" type="ORF">BO71DRAFT_436344</name>
</gene>
<evidence type="ECO:0000313" key="2">
    <source>
        <dbReference type="Proteomes" id="UP000247810"/>
    </source>
</evidence>
<accession>A0A319DIA3</accession>
<evidence type="ECO:0000313" key="1">
    <source>
        <dbReference type="EMBL" id="PYH87828.1"/>
    </source>
</evidence>